<keyword evidence="1" id="KW-0732">Signal</keyword>
<dbReference type="AlphaFoldDB" id="A0AAE8M282"/>
<proteinExistence type="predicted"/>
<reference evidence="2" key="1">
    <citation type="submission" date="2018-03" db="EMBL/GenBank/DDBJ databases">
        <authorList>
            <person name="Guldener U."/>
        </authorList>
    </citation>
    <scope>NUCLEOTIDE SEQUENCE</scope>
</reference>
<name>A0AAE8M282_9HYPO</name>
<keyword evidence="3" id="KW-1185">Reference proteome</keyword>
<evidence type="ECO:0000256" key="1">
    <source>
        <dbReference type="SAM" id="SignalP"/>
    </source>
</evidence>
<dbReference type="Proteomes" id="UP001187734">
    <property type="component" value="Unassembled WGS sequence"/>
</dbReference>
<organism evidence="2 3">
    <name type="scientific">Fusarium torulosum</name>
    <dbReference type="NCBI Taxonomy" id="33205"/>
    <lineage>
        <taxon>Eukaryota</taxon>
        <taxon>Fungi</taxon>
        <taxon>Dikarya</taxon>
        <taxon>Ascomycota</taxon>
        <taxon>Pezizomycotina</taxon>
        <taxon>Sordariomycetes</taxon>
        <taxon>Hypocreomycetidae</taxon>
        <taxon>Hypocreales</taxon>
        <taxon>Nectriaceae</taxon>
        <taxon>Fusarium</taxon>
    </lineage>
</organism>
<comment type="caution">
    <text evidence="2">The sequence shown here is derived from an EMBL/GenBank/DDBJ whole genome shotgun (WGS) entry which is preliminary data.</text>
</comment>
<evidence type="ECO:0000313" key="2">
    <source>
        <dbReference type="EMBL" id="SPJ72956.1"/>
    </source>
</evidence>
<protein>
    <recommendedName>
        <fullName evidence="4">Ecp2 effector protein domain-containing protein</fullName>
    </recommendedName>
</protein>
<gene>
    <name evidence="2" type="ORF">FTOL_02685</name>
</gene>
<sequence length="142" mass="15651">MHFNVTTSLAIIISIACIATGIPTSDQSSHLEKRKERPNINVKVYTDDYCNDETGSYGFDKPDCENLDNFAVDVLSINAKVDGAILNDNNCGWEVYAFPALDCEGDGPEGWNRLLEGSCRHDAGIPRKPIKSFAIYEYGPCV</sequence>
<feature type="signal peptide" evidence="1">
    <location>
        <begin position="1"/>
        <end position="21"/>
    </location>
</feature>
<evidence type="ECO:0000313" key="3">
    <source>
        <dbReference type="Proteomes" id="UP001187734"/>
    </source>
</evidence>
<dbReference type="EMBL" id="ONZP01000085">
    <property type="protein sequence ID" value="SPJ72956.1"/>
    <property type="molecule type" value="Genomic_DNA"/>
</dbReference>
<evidence type="ECO:0008006" key="4">
    <source>
        <dbReference type="Google" id="ProtNLM"/>
    </source>
</evidence>
<accession>A0AAE8M282</accession>
<feature type="chain" id="PRO_5042284311" description="Ecp2 effector protein domain-containing protein" evidence="1">
    <location>
        <begin position="22"/>
        <end position="142"/>
    </location>
</feature>